<evidence type="ECO:0000313" key="2">
    <source>
        <dbReference type="Proteomes" id="UP000005959"/>
    </source>
</evidence>
<dbReference type="AlphaFoldDB" id="G9YCH8"/>
<reference evidence="1 2" key="1">
    <citation type="submission" date="2011-08" db="EMBL/GenBank/DDBJ databases">
        <authorList>
            <person name="Weinstock G."/>
            <person name="Sodergren E."/>
            <person name="Clifton S."/>
            <person name="Fulton L."/>
            <person name="Fulton B."/>
            <person name="Courtney L."/>
            <person name="Fronick C."/>
            <person name="Harrison M."/>
            <person name="Strong C."/>
            <person name="Farmer C."/>
            <person name="Delahaunty K."/>
            <person name="Markovic C."/>
            <person name="Hall O."/>
            <person name="Minx P."/>
            <person name="Tomlinson C."/>
            <person name="Mitreva M."/>
            <person name="Hou S."/>
            <person name="Chen J."/>
            <person name="Wollam A."/>
            <person name="Pepin K.H."/>
            <person name="Johnson M."/>
            <person name="Bhonagiri V."/>
            <person name="Zhang X."/>
            <person name="Suruliraj S."/>
            <person name="Warren W."/>
            <person name="Chinwalla A."/>
            <person name="Mardis E.R."/>
            <person name="Wilson R.K."/>
        </authorList>
    </citation>
    <scope>NUCLEOTIDE SEQUENCE [LARGE SCALE GENOMIC DNA]</scope>
    <source>
        <strain evidence="1 2">ATCC 51873</strain>
    </source>
</reference>
<gene>
    <name evidence="1" type="ORF">HMPREF0454_04316</name>
</gene>
<dbReference type="HOGENOM" id="CLU_3118425_0_0_6"/>
<protein>
    <submittedName>
        <fullName evidence="1">Uncharacterized protein</fullName>
    </submittedName>
</protein>
<accession>G9YCH8</accession>
<evidence type="ECO:0000313" key="1">
    <source>
        <dbReference type="EMBL" id="EHM38558.1"/>
    </source>
</evidence>
<dbReference type="EMBL" id="AGCI01000101">
    <property type="protein sequence ID" value="EHM38558.1"/>
    <property type="molecule type" value="Genomic_DNA"/>
</dbReference>
<proteinExistence type="predicted"/>
<dbReference type="Proteomes" id="UP000005959">
    <property type="component" value="Unassembled WGS sequence"/>
</dbReference>
<comment type="caution">
    <text evidence="1">The sequence shown here is derived from an EMBL/GenBank/DDBJ whole genome shotgun (WGS) entry which is preliminary data.</text>
</comment>
<name>G9YCH8_HAFAL</name>
<sequence length="50" mass="5882">MRDIWAYQTQHKFANALSCLIIKETNRNSNQLDYYTPPTLLFITCFIING</sequence>
<organism evidence="1 2">
    <name type="scientific">Hafnia alvei ATCC 51873</name>
    <dbReference type="NCBI Taxonomy" id="1002364"/>
    <lineage>
        <taxon>Bacteria</taxon>
        <taxon>Pseudomonadati</taxon>
        <taxon>Pseudomonadota</taxon>
        <taxon>Gammaproteobacteria</taxon>
        <taxon>Enterobacterales</taxon>
        <taxon>Hafniaceae</taxon>
        <taxon>Hafnia</taxon>
    </lineage>
</organism>